<organism evidence="3 4">
    <name type="scientific">Zavarzinia compransoris</name>
    <dbReference type="NCBI Taxonomy" id="1264899"/>
    <lineage>
        <taxon>Bacteria</taxon>
        <taxon>Pseudomonadati</taxon>
        <taxon>Pseudomonadota</taxon>
        <taxon>Alphaproteobacteria</taxon>
        <taxon>Rhodospirillales</taxon>
        <taxon>Zavarziniaceae</taxon>
        <taxon>Zavarzinia</taxon>
    </lineage>
</organism>
<keyword evidence="4" id="KW-1185">Reference proteome</keyword>
<dbReference type="Gene3D" id="3.40.50.2300">
    <property type="match status" value="1"/>
</dbReference>
<dbReference type="SUPFAM" id="SSF52172">
    <property type="entry name" value="CheY-like"/>
    <property type="match status" value="1"/>
</dbReference>
<protein>
    <recommendedName>
        <fullName evidence="2">Response regulatory domain-containing protein</fullName>
    </recommendedName>
</protein>
<dbReference type="Pfam" id="PF00072">
    <property type="entry name" value="Response_reg"/>
    <property type="match status" value="1"/>
</dbReference>
<reference evidence="4" key="1">
    <citation type="submission" date="2018-05" db="EMBL/GenBank/DDBJ databases">
        <title>Zavarzinia sp. HR-AS.</title>
        <authorList>
            <person name="Lee Y."/>
            <person name="Jeon C.O."/>
        </authorList>
    </citation>
    <scope>NUCLEOTIDE SEQUENCE [LARGE SCALE GENOMIC DNA]</scope>
    <source>
        <strain evidence="4">DSM 1231</strain>
    </source>
</reference>
<dbReference type="RefSeq" id="WP_109923281.1">
    <property type="nucleotide sequence ID" value="NZ_QGLF01000008.1"/>
</dbReference>
<evidence type="ECO:0000313" key="4">
    <source>
        <dbReference type="Proteomes" id="UP000246077"/>
    </source>
</evidence>
<dbReference type="GO" id="GO:0000160">
    <property type="term" value="P:phosphorelay signal transduction system"/>
    <property type="evidence" value="ECO:0007669"/>
    <property type="project" value="InterPro"/>
</dbReference>
<sequence>MLVILTFDLSFARCEKNVTKSINKHGEHHPGHQAPHCARKPRIMEKILKILQERPKILIVYDDAANLPALKDYITSWGFETDSAPNGYSAMRRILEGRPDVIIIDGDLRGWESLRVVEAAARLGSRAPVVMLSEPEPVDIPPVVRRRVVGIVDRSDPVSSLKQLIVTALERRYPRIGPAS</sequence>
<evidence type="ECO:0000259" key="2">
    <source>
        <dbReference type="PROSITE" id="PS50110"/>
    </source>
</evidence>
<dbReference type="Proteomes" id="UP000246077">
    <property type="component" value="Unassembled WGS sequence"/>
</dbReference>
<dbReference type="SMART" id="SM00448">
    <property type="entry name" value="REC"/>
    <property type="match status" value="1"/>
</dbReference>
<evidence type="ECO:0000256" key="1">
    <source>
        <dbReference type="PROSITE-ProRule" id="PRU00169"/>
    </source>
</evidence>
<dbReference type="AlphaFoldDB" id="A0A317DXQ6"/>
<dbReference type="InterPro" id="IPR001789">
    <property type="entry name" value="Sig_transdc_resp-reg_receiver"/>
</dbReference>
<keyword evidence="1" id="KW-0597">Phosphoprotein</keyword>
<feature type="domain" description="Response regulatory" evidence="2">
    <location>
        <begin position="56"/>
        <end position="169"/>
    </location>
</feature>
<gene>
    <name evidence="3" type="ORF">DKG75_21645</name>
</gene>
<accession>A0A317DXQ6</accession>
<dbReference type="OrthoDB" id="9811749at2"/>
<comment type="caution">
    <text evidence="3">The sequence shown here is derived from an EMBL/GenBank/DDBJ whole genome shotgun (WGS) entry which is preliminary data.</text>
</comment>
<dbReference type="InterPro" id="IPR011006">
    <property type="entry name" value="CheY-like_superfamily"/>
</dbReference>
<dbReference type="CDD" id="cd00156">
    <property type="entry name" value="REC"/>
    <property type="match status" value="1"/>
</dbReference>
<feature type="modified residue" description="4-aspartylphosphate" evidence="1">
    <location>
        <position position="105"/>
    </location>
</feature>
<evidence type="ECO:0000313" key="3">
    <source>
        <dbReference type="EMBL" id="PWR17753.1"/>
    </source>
</evidence>
<name>A0A317DXQ6_9PROT</name>
<dbReference type="EMBL" id="QGLF01000008">
    <property type="protein sequence ID" value="PWR17753.1"/>
    <property type="molecule type" value="Genomic_DNA"/>
</dbReference>
<proteinExistence type="predicted"/>
<dbReference type="PROSITE" id="PS50110">
    <property type="entry name" value="RESPONSE_REGULATORY"/>
    <property type="match status" value="1"/>
</dbReference>